<evidence type="ECO:0000256" key="1">
    <source>
        <dbReference type="SAM" id="MobiDB-lite"/>
    </source>
</evidence>
<feature type="compositionally biased region" description="Polar residues" evidence="1">
    <location>
        <begin position="95"/>
        <end position="107"/>
    </location>
</feature>
<feature type="compositionally biased region" description="Low complexity" evidence="1">
    <location>
        <begin position="70"/>
        <end position="90"/>
    </location>
</feature>
<gene>
    <name evidence="2" type="ORF">Plil01_001638300</name>
</gene>
<feature type="compositionally biased region" description="Basic residues" evidence="1">
    <location>
        <begin position="108"/>
        <end position="124"/>
    </location>
</feature>
<feature type="compositionally biased region" description="Low complexity" evidence="1">
    <location>
        <begin position="219"/>
        <end position="234"/>
    </location>
</feature>
<organism evidence="2 3">
    <name type="scientific">Phytophthora lilii</name>
    <dbReference type="NCBI Taxonomy" id="2077276"/>
    <lineage>
        <taxon>Eukaryota</taxon>
        <taxon>Sar</taxon>
        <taxon>Stramenopiles</taxon>
        <taxon>Oomycota</taxon>
        <taxon>Peronosporomycetes</taxon>
        <taxon>Peronosporales</taxon>
        <taxon>Peronosporaceae</taxon>
        <taxon>Phytophthora</taxon>
    </lineage>
</organism>
<name>A0A9W6XJK6_9STRA</name>
<comment type="caution">
    <text evidence="2">The sequence shown here is derived from an EMBL/GenBank/DDBJ whole genome shotgun (WGS) entry which is preliminary data.</text>
</comment>
<dbReference type="Proteomes" id="UP001165083">
    <property type="component" value="Unassembled WGS sequence"/>
</dbReference>
<accession>A0A9W6XJK6</accession>
<dbReference type="AlphaFoldDB" id="A0A9W6XJK6"/>
<dbReference type="EMBL" id="BSXW01001888">
    <property type="protein sequence ID" value="GMF39766.1"/>
    <property type="molecule type" value="Genomic_DNA"/>
</dbReference>
<proteinExistence type="predicted"/>
<feature type="compositionally biased region" description="Polar residues" evidence="1">
    <location>
        <begin position="244"/>
        <end position="256"/>
    </location>
</feature>
<dbReference type="OrthoDB" id="129668at2759"/>
<protein>
    <submittedName>
        <fullName evidence="2">Unnamed protein product</fullName>
    </submittedName>
</protein>
<evidence type="ECO:0000313" key="2">
    <source>
        <dbReference type="EMBL" id="GMF39766.1"/>
    </source>
</evidence>
<feature type="compositionally biased region" description="Basic residues" evidence="1">
    <location>
        <begin position="345"/>
        <end position="354"/>
    </location>
</feature>
<feature type="region of interest" description="Disordered" evidence="1">
    <location>
        <begin position="194"/>
        <end position="396"/>
    </location>
</feature>
<reference evidence="2" key="1">
    <citation type="submission" date="2023-04" db="EMBL/GenBank/DDBJ databases">
        <title>Phytophthora lilii NBRC 32176.</title>
        <authorList>
            <person name="Ichikawa N."/>
            <person name="Sato H."/>
            <person name="Tonouchi N."/>
        </authorList>
    </citation>
    <scope>NUCLEOTIDE SEQUENCE</scope>
    <source>
        <strain evidence="2">NBRC 32176</strain>
    </source>
</reference>
<feature type="region of interest" description="Disordered" evidence="1">
    <location>
        <begin position="52"/>
        <end position="155"/>
    </location>
</feature>
<evidence type="ECO:0000313" key="3">
    <source>
        <dbReference type="Proteomes" id="UP001165083"/>
    </source>
</evidence>
<keyword evidence="3" id="KW-1185">Reference proteome</keyword>
<sequence>MIAAGMPMPGLMADKLEAFRNASEELRRAGLGVAGEAGRTADPLLALVTPQLPFTPSPRRSRSSSIVLPSQQSKARSSSSHNKQSSTSNARARSLSFSEGLQPSSTSPRHKSGRDRPTPSKRGKPSLTQKASSSRSTSTSVEEANSCASAPLRRSSRTGALNANAIRSIRDEEMNASDADVLGEAILEPACGLTECRPSPLSLESPTETKAGDDPVDEAASSKAAPSPVASSASYTLTEEFESSPATSPRGSTTSPADKVEAASTLASLGGVDDATTTSTLPLSIRLLPPGKHPVWSPNDLSEGEPTGNEGERANRSVAGQRKIDEPVSPNAKSETKPAPLKPPVGRRPRRSRKAQADETKVAPSTTSKQGSSSKRKVRAVSRGDNQAETKSGKAASLKRVGLAPRHVDVKVLVSRAYQCSRLDARESEAMKRLRDLPFFHLGSRRCWEKILPSCTVNVVRETTSDGERIRPTPCSIDGLRDFANVDNPNHPWRVAFRLLPEHLIFADEILEICPPVEKGKRSRKPSSTIEVLSHEWCKSRGVVREDIFLALWDRMNWLVESSINIWLTERFLEALKSAIVDQELTELHARLKEYYCLASSVRTSFG</sequence>